<feature type="non-terminal residue" evidence="1">
    <location>
        <position position="1"/>
    </location>
</feature>
<sequence length="87" mass="10210">IAAVFILCEIRTSALYEEIWSKIIELIPGLQTNVKFIMNLINDNIIILEKLKDLIMNQKIDLERLNDNQEIRSVQSQKNLEKEKLKN</sequence>
<dbReference type="Proteomes" id="UP000078492">
    <property type="component" value="Unassembled WGS sequence"/>
</dbReference>
<dbReference type="EMBL" id="KQ979422">
    <property type="protein sequence ID" value="KYN21649.1"/>
    <property type="molecule type" value="Genomic_DNA"/>
</dbReference>
<reference evidence="1 2" key="1">
    <citation type="submission" date="2015-09" db="EMBL/GenBank/DDBJ databases">
        <title>Trachymyrmex cornetzi WGS genome.</title>
        <authorList>
            <person name="Nygaard S."/>
            <person name="Hu H."/>
            <person name="Boomsma J."/>
            <person name="Zhang G."/>
        </authorList>
    </citation>
    <scope>NUCLEOTIDE SEQUENCE [LARGE SCALE GENOMIC DNA]</scope>
    <source>
        <strain evidence="1">Tcor2-1</strain>
        <tissue evidence="1">Whole body</tissue>
    </source>
</reference>
<proteinExistence type="predicted"/>
<gene>
    <name evidence="1" type="ORF">ALC57_05976</name>
</gene>
<dbReference type="AlphaFoldDB" id="A0A151J9S6"/>
<name>A0A151J9S6_9HYME</name>
<evidence type="ECO:0000313" key="2">
    <source>
        <dbReference type="Proteomes" id="UP000078492"/>
    </source>
</evidence>
<evidence type="ECO:0000313" key="1">
    <source>
        <dbReference type="EMBL" id="KYN21649.1"/>
    </source>
</evidence>
<protein>
    <submittedName>
        <fullName evidence="1">Uncharacterized protein</fullName>
    </submittedName>
</protein>
<accession>A0A151J9S6</accession>
<keyword evidence="2" id="KW-1185">Reference proteome</keyword>
<organism evidence="1 2">
    <name type="scientific">Trachymyrmex cornetzi</name>
    <dbReference type="NCBI Taxonomy" id="471704"/>
    <lineage>
        <taxon>Eukaryota</taxon>
        <taxon>Metazoa</taxon>
        <taxon>Ecdysozoa</taxon>
        <taxon>Arthropoda</taxon>
        <taxon>Hexapoda</taxon>
        <taxon>Insecta</taxon>
        <taxon>Pterygota</taxon>
        <taxon>Neoptera</taxon>
        <taxon>Endopterygota</taxon>
        <taxon>Hymenoptera</taxon>
        <taxon>Apocrita</taxon>
        <taxon>Aculeata</taxon>
        <taxon>Formicoidea</taxon>
        <taxon>Formicidae</taxon>
        <taxon>Myrmicinae</taxon>
        <taxon>Trachymyrmex</taxon>
    </lineage>
</organism>